<feature type="region of interest" description="Disordered" evidence="4">
    <location>
        <begin position="312"/>
        <end position="357"/>
    </location>
</feature>
<dbReference type="Pfam" id="PF09751">
    <property type="entry name" value="Es2"/>
    <property type="match status" value="1"/>
</dbReference>
<evidence type="ECO:0000256" key="5">
    <source>
        <dbReference type="SAM" id="SignalP"/>
    </source>
</evidence>
<feature type="signal peptide" evidence="5">
    <location>
        <begin position="1"/>
        <end position="20"/>
    </location>
</feature>
<keyword evidence="5" id="KW-0732">Signal</keyword>
<protein>
    <submittedName>
        <fullName evidence="7">DUF753 domain-containing protein</fullName>
    </submittedName>
</protein>
<organism evidence="7 8">
    <name type="scientific">Anopheles albimanus</name>
    <name type="common">New world malaria mosquito</name>
    <dbReference type="NCBI Taxonomy" id="7167"/>
    <lineage>
        <taxon>Eukaryota</taxon>
        <taxon>Metazoa</taxon>
        <taxon>Ecdysozoa</taxon>
        <taxon>Arthropoda</taxon>
        <taxon>Hexapoda</taxon>
        <taxon>Insecta</taxon>
        <taxon>Pterygota</taxon>
        <taxon>Neoptera</taxon>
        <taxon>Endopterygota</taxon>
        <taxon>Diptera</taxon>
        <taxon>Nematocera</taxon>
        <taxon>Culicoidea</taxon>
        <taxon>Culicidae</taxon>
        <taxon>Anophelinae</taxon>
        <taxon>Anopheles</taxon>
    </lineage>
</organism>
<name>A0A182F861_ANOAL</name>
<dbReference type="Pfam" id="PF05444">
    <property type="entry name" value="DUF753"/>
    <property type="match status" value="2"/>
</dbReference>
<keyword evidence="8" id="KW-1185">Reference proteome</keyword>
<keyword evidence="3" id="KW-0539">Nucleus</keyword>
<evidence type="ECO:0000256" key="4">
    <source>
        <dbReference type="SAM" id="MobiDB-lite"/>
    </source>
</evidence>
<evidence type="ECO:0000256" key="1">
    <source>
        <dbReference type="ARBA" id="ARBA00004123"/>
    </source>
</evidence>
<dbReference type="PANTHER" id="PTHR12940">
    <property type="entry name" value="ES-2 PROTEIN - RELATED"/>
    <property type="match status" value="1"/>
</dbReference>
<feature type="compositionally biased region" description="Polar residues" evidence="4">
    <location>
        <begin position="342"/>
        <end position="356"/>
    </location>
</feature>
<dbReference type="Proteomes" id="UP000069272">
    <property type="component" value="Chromosome 2R"/>
</dbReference>
<evidence type="ECO:0000313" key="7">
    <source>
        <dbReference type="EnsemblMetazoa" id="AALB002685-PA"/>
    </source>
</evidence>
<comment type="similarity">
    <text evidence="2">Belongs to the ESS2 family.</text>
</comment>
<dbReference type="VEuPathDB" id="VectorBase:AALB20_029077"/>
<dbReference type="InterPro" id="IPR019148">
    <property type="entry name" value="Nuclear_protein_DGCR14_ESS-2"/>
</dbReference>
<accession>A0A182F861</accession>
<proteinExistence type="inferred from homology"/>
<dbReference type="AlphaFoldDB" id="A0A182F861"/>
<dbReference type="STRING" id="7167.A0A182F861"/>
<evidence type="ECO:0000259" key="6">
    <source>
        <dbReference type="Pfam" id="PF05444"/>
    </source>
</evidence>
<feature type="compositionally biased region" description="Polar residues" evidence="4">
    <location>
        <begin position="647"/>
        <end position="659"/>
    </location>
</feature>
<dbReference type="EnsemblMetazoa" id="AALB002685-RA">
    <property type="protein sequence ID" value="AALB002685-PA"/>
    <property type="gene ID" value="AALB002685"/>
</dbReference>
<evidence type="ECO:0000256" key="2">
    <source>
        <dbReference type="ARBA" id="ARBA00009072"/>
    </source>
</evidence>
<feature type="region of interest" description="Disordered" evidence="4">
    <location>
        <begin position="639"/>
        <end position="723"/>
    </location>
</feature>
<feature type="domain" description="DUF753" evidence="6">
    <location>
        <begin position="109"/>
        <end position="177"/>
    </location>
</feature>
<evidence type="ECO:0000313" key="8">
    <source>
        <dbReference type="Proteomes" id="UP000069272"/>
    </source>
</evidence>
<reference evidence="7" key="2">
    <citation type="submission" date="2022-08" db="UniProtKB">
        <authorList>
            <consortium name="EnsemblMetazoa"/>
        </authorList>
    </citation>
    <scope>IDENTIFICATION</scope>
    <source>
        <strain evidence="7">STECLA/ALBI9_A</strain>
    </source>
</reference>
<feature type="chain" id="PRO_5043915555" evidence="5">
    <location>
        <begin position="21"/>
        <end position="723"/>
    </location>
</feature>
<comment type="subcellular location">
    <subcellularLocation>
        <location evidence="1">Nucleus</location>
    </subcellularLocation>
</comment>
<feature type="domain" description="DUF753" evidence="6">
    <location>
        <begin position="23"/>
        <end position="91"/>
    </location>
</feature>
<dbReference type="VEuPathDB" id="VectorBase:AALB20_026070"/>
<dbReference type="GO" id="GO:0071013">
    <property type="term" value="C:catalytic step 2 spliceosome"/>
    <property type="evidence" value="ECO:0007669"/>
    <property type="project" value="TreeGrafter"/>
</dbReference>
<feature type="compositionally biased region" description="Low complexity" evidence="4">
    <location>
        <begin position="667"/>
        <end position="676"/>
    </location>
</feature>
<dbReference type="VEuPathDB" id="VectorBase:AALB017364"/>
<reference evidence="7 8" key="1">
    <citation type="journal article" date="2017" name="G3 (Bethesda)">
        <title>The Physical Genome Mapping of Anopheles albimanus Corrected Scaffold Misassemblies and Identified Interarm Rearrangements in Genus Anopheles.</title>
        <authorList>
            <person name="Artemov G.N."/>
            <person name="Peery A.N."/>
            <person name="Jiang X."/>
            <person name="Tu Z."/>
            <person name="Stegniy V.N."/>
            <person name="Sharakhova M.V."/>
            <person name="Sharakhov I.V."/>
        </authorList>
    </citation>
    <scope>NUCLEOTIDE SEQUENCE [LARGE SCALE GENOMIC DNA]</scope>
    <source>
        <strain evidence="7 8">ALBI9_A</strain>
    </source>
</reference>
<dbReference type="InterPro" id="IPR008472">
    <property type="entry name" value="DUF753"/>
</dbReference>
<sequence>MCKYLVIVAVLACIAGNTTAYFCFNCTTETNPNCLNPDTNNLMLECPPSPLTSCFVRVVGQHVERGCISALAPTEVDNCNEVNNCRVCTNDINVSPVCNGNLFPHGRLTCHLCEGSTNSSECSEEISTAPRPCLLFQPDDQCFVQVESETVIRGCTSSNPGCNTNRNCHTCSGNGCNFRHFEHSAAAGLGSIGWVKLLVGAFTISVAVGHRLIFQATNASMSKPGERALQAIKQQDKTLVPVFKKPLVPKAKAKDKIILTEEEYLQEMGKIIQRDFFPDLQKLKAQNEYLDALANNDVGKLRQIFSKYNSKLPPNSARIPSPATFETPLPNATPATEAPASIRSTSSVGSNKSTKSIGDKHSLDSFLQSYTSEDNDSFQEIIESADRKLRQKFAVLYEAETSTALLMNECLALPSIEKQFDKREKPKQLDMWSYTNKNYIMYTPEGVELTKEEQLEMAKLKQEINHSSTRLHRNPFNEQDSKQAIVEAAKTQAKHLPEKIGVDGRVVDTSTGTPMIRGFGFVKSPSPCPGVTDSPLFTWGEIEGTPFRLDAGDTPLHPASVGPSFRIVETSKRENLALQLAEKAAEKSREKKAKAIEAARRNIGSPAVRSSFDRLASMSPAARRLASNKLGFLCTPSPLVSPARSGGQKTPTVAGSRSDTGSRKSSRSITPSPRSSIVRRKTPSISSSSSAGSNKQQQLGPNLTDDLLDIPAGGKRQKAADFF</sequence>
<dbReference type="PANTHER" id="PTHR12940:SF0">
    <property type="entry name" value="SPLICING FACTOR ESS-2 HOMOLOG"/>
    <property type="match status" value="1"/>
</dbReference>
<feature type="compositionally biased region" description="Low complexity" evidence="4">
    <location>
        <begin position="684"/>
        <end position="693"/>
    </location>
</feature>
<evidence type="ECO:0000256" key="3">
    <source>
        <dbReference type="ARBA" id="ARBA00023242"/>
    </source>
</evidence>
<dbReference type="VEuPathDB" id="VectorBase:AALB017365"/>